<dbReference type="InterPro" id="IPR032385">
    <property type="entry name" value="T-box_assoc"/>
</dbReference>
<dbReference type="Pfam" id="PF16176">
    <property type="entry name" value="T-box_assoc"/>
    <property type="match status" value="1"/>
</dbReference>
<evidence type="ECO:0000259" key="1">
    <source>
        <dbReference type="Pfam" id="PF16176"/>
    </source>
</evidence>
<accession>A0AAW0N8K2</accession>
<protein>
    <recommendedName>
        <fullName evidence="1">T-box transcription factor-associated domain-containing protein</fullName>
    </recommendedName>
</protein>
<evidence type="ECO:0000313" key="2">
    <source>
        <dbReference type="EMBL" id="KAK7887173.1"/>
    </source>
</evidence>
<proteinExistence type="predicted"/>
<keyword evidence="3" id="KW-1185">Reference proteome</keyword>
<reference evidence="3" key="1">
    <citation type="submission" date="2024-04" db="EMBL/GenBank/DDBJ databases">
        <title>Salinicola lusitanus LLJ914,a marine bacterium isolated from the Okinawa Trough.</title>
        <authorList>
            <person name="Li J."/>
        </authorList>
    </citation>
    <scope>NUCLEOTIDE SEQUENCE [LARGE SCALE GENOMIC DNA]</scope>
</reference>
<comment type="caution">
    <text evidence="2">The sequence shown here is derived from an EMBL/GenBank/DDBJ whole genome shotgun (WGS) entry which is preliminary data.</text>
</comment>
<dbReference type="EMBL" id="JBBPFD010000019">
    <property type="protein sequence ID" value="KAK7887173.1"/>
    <property type="molecule type" value="Genomic_DNA"/>
</dbReference>
<name>A0AAW0N8K2_9GOBI</name>
<dbReference type="Proteomes" id="UP001460270">
    <property type="component" value="Unassembled WGS sequence"/>
</dbReference>
<sequence>MPWSETPVSTSSLDKTDSYTPVCKRRRLSLSSRAEDTPADIKCEDLVPDIHHAALLNPSC</sequence>
<organism evidence="2 3">
    <name type="scientific">Mugilogobius chulae</name>
    <name type="common">yellowstripe goby</name>
    <dbReference type="NCBI Taxonomy" id="88201"/>
    <lineage>
        <taxon>Eukaryota</taxon>
        <taxon>Metazoa</taxon>
        <taxon>Chordata</taxon>
        <taxon>Craniata</taxon>
        <taxon>Vertebrata</taxon>
        <taxon>Euteleostomi</taxon>
        <taxon>Actinopterygii</taxon>
        <taxon>Neopterygii</taxon>
        <taxon>Teleostei</taxon>
        <taxon>Neoteleostei</taxon>
        <taxon>Acanthomorphata</taxon>
        <taxon>Gobiaria</taxon>
        <taxon>Gobiiformes</taxon>
        <taxon>Gobioidei</taxon>
        <taxon>Gobiidae</taxon>
        <taxon>Gobionellinae</taxon>
        <taxon>Mugilogobius</taxon>
    </lineage>
</organism>
<dbReference type="AlphaFoldDB" id="A0AAW0N8K2"/>
<feature type="domain" description="T-box transcription factor-associated" evidence="1">
    <location>
        <begin position="2"/>
        <end position="49"/>
    </location>
</feature>
<evidence type="ECO:0000313" key="3">
    <source>
        <dbReference type="Proteomes" id="UP001460270"/>
    </source>
</evidence>
<gene>
    <name evidence="2" type="ORF">WMY93_026794</name>
</gene>